<feature type="binding site" evidence="2">
    <location>
        <position position="138"/>
    </location>
    <ligand>
        <name>Mn(2+)</name>
        <dbReference type="ChEBI" id="CHEBI:29035"/>
        <label>2</label>
    </ligand>
</feature>
<protein>
    <submittedName>
        <fullName evidence="4">Amidohydrolase</fullName>
    </submittedName>
</protein>
<dbReference type="Gene3D" id="3.40.630.10">
    <property type="entry name" value="Zn peptidases"/>
    <property type="match status" value="1"/>
</dbReference>
<reference evidence="4 5" key="1">
    <citation type="submission" date="2018-05" db="EMBL/GenBank/DDBJ databases">
        <title>Freshwater and sediment microbial communities from various areas in North America, analyzing microbe dynamics in response to fracking.</title>
        <authorList>
            <person name="Lamendella R."/>
        </authorList>
    </citation>
    <scope>NUCLEOTIDE SEQUENCE [LARGE SCALE GENOMIC DNA]</scope>
    <source>
        <strain evidence="4 5">15_TX</strain>
    </source>
</reference>
<dbReference type="PANTHER" id="PTHR11014">
    <property type="entry name" value="PEPTIDASE M20 FAMILY MEMBER"/>
    <property type="match status" value="1"/>
</dbReference>
<dbReference type="InterPro" id="IPR011650">
    <property type="entry name" value="Peptidase_M20_dimer"/>
</dbReference>
<organism evidence="4 5">
    <name type="scientific">Cytobacillus oceanisediminis</name>
    <dbReference type="NCBI Taxonomy" id="665099"/>
    <lineage>
        <taxon>Bacteria</taxon>
        <taxon>Bacillati</taxon>
        <taxon>Bacillota</taxon>
        <taxon>Bacilli</taxon>
        <taxon>Bacillales</taxon>
        <taxon>Bacillaceae</taxon>
        <taxon>Cytobacillus</taxon>
    </lineage>
</organism>
<accession>A0A2V2ZJY3</accession>
<dbReference type="Gene3D" id="3.30.70.360">
    <property type="match status" value="1"/>
</dbReference>
<dbReference type="GO" id="GO:0019877">
    <property type="term" value="P:diaminopimelate biosynthetic process"/>
    <property type="evidence" value="ECO:0007669"/>
    <property type="project" value="UniProtKB-ARBA"/>
</dbReference>
<sequence length="402" mass="44373">MENLYRKLDELYNEIVEIRRYLHQHPELSFEEVETPEYIAVYHEKLGHEVRRKVGGRGVLAVLRGGKPGPTIALRADFDALPIQEENNVPYKSKVDGVMHACGHDGHTATLLGLAKALNHMKEELEGTVVFIHQHAEELPPGGAISMVEDGCLNGVDVIFGTHLSAGTPVGEIGYRSGPFLAAPDRFDIKIQGKGGHGSQPHLTKDSIVIGGQLISSLQQIISRRVDPLDTAVVSICSFEAKNPYNVIADTALLTGTVRTFKEEVRDYIEKEIERVTKGTCLAADAEYSYKYMRGYPTTVNDPEVTEFVVELANSVPGVKSVREYNLQMGGEDFAYYLKHVKGTFFMTGAEISERETTYPHHHPKFDIDERALLVAAKVLGTATLKYMRNGSRGTKSSAATC</sequence>
<evidence type="ECO:0000259" key="3">
    <source>
        <dbReference type="Pfam" id="PF07687"/>
    </source>
</evidence>
<comment type="cofactor">
    <cofactor evidence="2">
        <name>Mn(2+)</name>
        <dbReference type="ChEBI" id="CHEBI:29035"/>
    </cofactor>
    <text evidence="2">The Mn(2+) ion enhances activity.</text>
</comment>
<keyword evidence="2" id="KW-0479">Metal-binding</keyword>
<evidence type="ECO:0000313" key="4">
    <source>
        <dbReference type="EMBL" id="PWW20255.1"/>
    </source>
</evidence>
<keyword evidence="2" id="KW-0464">Manganese</keyword>
<proteinExistence type="predicted"/>
<evidence type="ECO:0000256" key="1">
    <source>
        <dbReference type="ARBA" id="ARBA00022801"/>
    </source>
</evidence>
<dbReference type="OrthoDB" id="9776731at2"/>
<dbReference type="Pfam" id="PF07687">
    <property type="entry name" value="M20_dimer"/>
    <property type="match status" value="1"/>
</dbReference>
<dbReference type="GO" id="GO:0046872">
    <property type="term" value="F:metal ion binding"/>
    <property type="evidence" value="ECO:0007669"/>
    <property type="project" value="UniProtKB-KW"/>
</dbReference>
<dbReference type="PANTHER" id="PTHR11014:SF63">
    <property type="entry name" value="METALLOPEPTIDASE, PUTATIVE (AFU_ORTHOLOGUE AFUA_6G09600)-RELATED"/>
    <property type="match status" value="1"/>
</dbReference>
<dbReference type="GO" id="GO:0050118">
    <property type="term" value="F:N-acetyldiaminopimelate deacetylase activity"/>
    <property type="evidence" value="ECO:0007669"/>
    <property type="project" value="UniProtKB-ARBA"/>
</dbReference>
<dbReference type="EMBL" id="QGTW01000016">
    <property type="protein sequence ID" value="PWW20255.1"/>
    <property type="molecule type" value="Genomic_DNA"/>
</dbReference>
<feature type="binding site" evidence="2">
    <location>
        <position position="163"/>
    </location>
    <ligand>
        <name>Mn(2+)</name>
        <dbReference type="ChEBI" id="CHEBI:29035"/>
        <label>2</label>
    </ligand>
</feature>
<dbReference type="InterPro" id="IPR002933">
    <property type="entry name" value="Peptidase_M20"/>
</dbReference>
<dbReference type="InterPro" id="IPR017439">
    <property type="entry name" value="Amidohydrolase"/>
</dbReference>
<dbReference type="CDD" id="cd08021">
    <property type="entry name" value="M20_Acy1_YhaA-like"/>
    <property type="match status" value="1"/>
</dbReference>
<dbReference type="PIRSF" id="PIRSF005962">
    <property type="entry name" value="Pept_M20D_amidohydro"/>
    <property type="match status" value="1"/>
</dbReference>
<feature type="binding site" evidence="2">
    <location>
        <position position="104"/>
    </location>
    <ligand>
        <name>Mn(2+)</name>
        <dbReference type="ChEBI" id="CHEBI:29035"/>
        <label>2</label>
    </ligand>
</feature>
<dbReference type="AlphaFoldDB" id="A0A2V2ZJY3"/>
<comment type="caution">
    <text evidence="4">The sequence shown here is derived from an EMBL/GenBank/DDBJ whole genome shotgun (WGS) entry which is preliminary data.</text>
</comment>
<keyword evidence="1 4" id="KW-0378">Hydrolase</keyword>
<dbReference type="SUPFAM" id="SSF55031">
    <property type="entry name" value="Bacterial exopeptidase dimerisation domain"/>
    <property type="match status" value="1"/>
</dbReference>
<dbReference type="RefSeq" id="WP_110067148.1">
    <property type="nucleotide sequence ID" value="NZ_QGTW01000016.1"/>
</dbReference>
<dbReference type="FunFam" id="3.30.70.360:FF:000001">
    <property type="entry name" value="N-acetyldiaminopimelate deacetylase"/>
    <property type="match status" value="1"/>
</dbReference>
<dbReference type="NCBIfam" id="TIGR01891">
    <property type="entry name" value="amidohydrolases"/>
    <property type="match status" value="1"/>
</dbReference>
<dbReference type="SUPFAM" id="SSF53187">
    <property type="entry name" value="Zn-dependent exopeptidases"/>
    <property type="match status" value="1"/>
</dbReference>
<feature type="binding site" evidence="2">
    <location>
        <position position="102"/>
    </location>
    <ligand>
        <name>Mn(2+)</name>
        <dbReference type="ChEBI" id="CHEBI:29035"/>
        <label>2</label>
    </ligand>
</feature>
<dbReference type="InterPro" id="IPR036264">
    <property type="entry name" value="Bact_exopeptidase_dim_dom"/>
</dbReference>
<name>A0A2V2ZJY3_9BACI</name>
<dbReference type="Proteomes" id="UP000247150">
    <property type="component" value="Unassembled WGS sequence"/>
</dbReference>
<feature type="binding site" evidence="2">
    <location>
        <position position="362"/>
    </location>
    <ligand>
        <name>Mn(2+)</name>
        <dbReference type="ChEBI" id="CHEBI:29035"/>
        <label>2</label>
    </ligand>
</feature>
<gene>
    <name evidence="4" type="ORF">DFO73_11670</name>
</gene>
<feature type="domain" description="Peptidase M20 dimerisation" evidence="3">
    <location>
        <begin position="187"/>
        <end position="277"/>
    </location>
</feature>
<dbReference type="Pfam" id="PF01546">
    <property type="entry name" value="Peptidase_M20"/>
    <property type="match status" value="1"/>
</dbReference>
<evidence type="ECO:0000313" key="5">
    <source>
        <dbReference type="Proteomes" id="UP000247150"/>
    </source>
</evidence>
<evidence type="ECO:0000256" key="2">
    <source>
        <dbReference type="PIRSR" id="PIRSR005962-1"/>
    </source>
</evidence>